<keyword evidence="6 7" id="KW-1160">Virus entry into host cell</keyword>
<evidence type="ECO:0000256" key="6">
    <source>
        <dbReference type="ARBA" id="ARBA00023296"/>
    </source>
</evidence>
<evidence type="ECO:0000256" key="3">
    <source>
        <dbReference type="ARBA" id="ARBA00022804"/>
    </source>
</evidence>
<evidence type="ECO:0000256" key="7">
    <source>
        <dbReference type="HAMAP-Rule" id="MF_04002"/>
    </source>
</evidence>
<feature type="region of interest" description="Disordered" evidence="9">
    <location>
        <begin position="486"/>
        <end position="511"/>
    </location>
</feature>
<comment type="subcellular location">
    <subcellularLocation>
        <location evidence="7">Virion</location>
    </subcellularLocation>
    <subcellularLocation>
        <location evidence="7">Host nucleus</location>
    </subcellularLocation>
</comment>
<dbReference type="PRINTS" id="PR00865">
    <property type="entry name" value="HPVCAPSIDL1"/>
</dbReference>
<evidence type="ECO:0000256" key="5">
    <source>
        <dbReference type="ARBA" id="ARBA00022921"/>
    </source>
</evidence>
<dbReference type="SUPFAM" id="SSF88648">
    <property type="entry name" value="Group I dsDNA viruses"/>
    <property type="match status" value="1"/>
</dbReference>
<dbReference type="GO" id="GO:0005198">
    <property type="term" value="F:structural molecule activity"/>
    <property type="evidence" value="ECO:0007669"/>
    <property type="project" value="UniProtKB-UniRule"/>
</dbReference>
<comment type="subunit">
    <text evidence="7">Self-assembles into homopentamers. The capsid has an icosahedral symmetry and consists of 72 capsomers, with each capsomer being a pentamer of L1. Interacts with the minor capsid protein L2; this interaction is necessary for viral genome encapsidation. Interacts with protein E2; this interaction enhances E2-dependent replication and transcription activation.</text>
</comment>
<proteinExistence type="inferred from homology"/>
<keyword evidence="4 7" id="KW-0946">Virion</keyword>
<keyword evidence="7" id="KW-1162">Viral penetration into host cytoplasm</keyword>
<keyword evidence="5 7" id="KW-0426">Late protein</keyword>
<keyword evidence="1 7" id="KW-0167">Capsid protein</keyword>
<evidence type="ECO:0000256" key="2">
    <source>
        <dbReference type="ARBA" id="ARBA00022581"/>
    </source>
</evidence>
<dbReference type="GO" id="GO:0019062">
    <property type="term" value="P:virion attachment to host cell"/>
    <property type="evidence" value="ECO:0007669"/>
    <property type="project" value="UniProtKB-UniRule"/>
</dbReference>
<dbReference type="HAMAP" id="MF_04002">
    <property type="entry name" value="PPV_L1"/>
    <property type="match status" value="1"/>
</dbReference>
<feature type="region of interest" description="Disordered" evidence="9">
    <location>
        <begin position="117"/>
        <end position="153"/>
    </location>
</feature>
<dbReference type="InterPro" id="IPR002210">
    <property type="entry name" value="Capsid_L1_Papillomavir"/>
</dbReference>
<dbReference type="InterPro" id="IPR011222">
    <property type="entry name" value="dsDNA_vir_gr_I_capsid"/>
</dbReference>
<dbReference type="InterPro" id="IPR036973">
    <property type="entry name" value="Capsid_L1_sf_Papillomavir"/>
</dbReference>
<keyword evidence="11" id="KW-1185">Reference proteome</keyword>
<keyword evidence="7" id="KW-1015">Disulfide bond</keyword>
<accession>T1YEN9</accession>
<keyword evidence="7" id="KW-1048">Host nucleus</keyword>
<dbReference type="Pfam" id="PF00500">
    <property type="entry name" value="Late_protein_L1"/>
    <property type="match status" value="1"/>
</dbReference>
<feature type="compositionally biased region" description="Polar residues" evidence="9">
    <location>
        <begin position="128"/>
        <end position="141"/>
    </location>
</feature>
<gene>
    <name evidence="7 8" type="primary">L1</name>
</gene>
<dbReference type="EMBL" id="KF006988">
    <property type="protein sequence ID" value="AGU62954.1"/>
    <property type="molecule type" value="Genomic_DNA"/>
</dbReference>
<keyword evidence="3 7" id="KW-1161">Viral attachment to host cell</keyword>
<dbReference type="GO" id="GO:0075509">
    <property type="term" value="P:endocytosis involved in viral entry into host cell"/>
    <property type="evidence" value="ECO:0007669"/>
    <property type="project" value="UniProtKB-KW"/>
</dbReference>
<dbReference type="GO" id="GO:0042025">
    <property type="term" value="C:host cell nucleus"/>
    <property type="evidence" value="ECO:0007669"/>
    <property type="project" value="UniProtKB-SubCell"/>
</dbReference>
<evidence type="ECO:0000313" key="11">
    <source>
        <dbReference type="Proteomes" id="UP000134568"/>
    </source>
</evidence>
<comment type="function">
    <text evidence="7 8">Forms an icosahedral capsid with a T=7 symmetry and a 50 nm diameter. The capsid is composed of 72 pentamers linked to each other by disulfide bonds and associated with L2 proteins. Binds to heparan sulfate proteoglycans on cell surface of basal layer keratinocytes to provide initial virion attachment. This binding mediates a conformational change in the virus capsid that facilitates efficient infection. The virion enters the host cell via endocytosis. During virus trafficking, L1 protein dissociates from the viral DNA and the genomic DNA is released to the host nucleus. The virion assembly takes place within the cell nucleus. Encapsulates the genomic DNA together with protein L2.</text>
</comment>
<protein>
    <recommendedName>
        <fullName evidence="7 8">Major capsid protein L1</fullName>
    </recommendedName>
</protein>
<evidence type="ECO:0000313" key="10">
    <source>
        <dbReference type="EMBL" id="AGU62954.1"/>
    </source>
</evidence>
<name>T1YEN9_9PAPI</name>
<evidence type="ECO:0000256" key="4">
    <source>
        <dbReference type="ARBA" id="ARBA00022844"/>
    </source>
</evidence>
<keyword evidence="2 7" id="KW-0945">Host-virus interaction</keyword>
<evidence type="ECO:0000256" key="1">
    <source>
        <dbReference type="ARBA" id="ARBA00022561"/>
    </source>
</evidence>
<feature type="disulfide bond" description="Interchain (with Cys-437)" evidence="7">
    <location>
        <position position="180"/>
    </location>
</feature>
<dbReference type="Gene3D" id="2.60.175.20">
    <property type="entry name" value="Major capsid L1 (late) superfamily, Papillomavirus"/>
    <property type="match status" value="2"/>
</dbReference>
<keyword evidence="7" id="KW-1164">Virus endocytosis by host</keyword>
<dbReference type="GO" id="GO:0039620">
    <property type="term" value="C:T=7 icosahedral viral capsid"/>
    <property type="evidence" value="ECO:0007669"/>
    <property type="project" value="UniProtKB-UniRule"/>
</dbReference>
<evidence type="ECO:0000256" key="8">
    <source>
        <dbReference type="RuleBase" id="RU361248"/>
    </source>
</evidence>
<feature type="compositionally biased region" description="Basic residues" evidence="9">
    <location>
        <begin position="493"/>
        <end position="511"/>
    </location>
</feature>
<dbReference type="KEGG" id="vg:16767980"/>
<sequence>MFFFRMAYWVQPQGKLYLPPPKPVGKVFSTDDYVTPTNIYYHGNSDRLLTVGNPYYDVIGTNGKVLVPKVSGNQFRVFRVLLPDPNKFALTDPNVYNPETERLVWKVRGLEIGRGGPLGFGTTGNPLFNRSQDTENPNRFSQNKDPDDRQNVSLDPKQTQLFVIGCEPCLGEHWDIAPRCVDQDPKFTKGDCPPLELISSVIEDGQMCDIGFGAINFDNLQESRAEVPIDISTTTCKWPDFLKMSNDKYGDSCFLFGKREQSYCRHMFVQGGTLGEPIPENMVLKGKAAPRMEVPTDIVYYGTPSGSLVNSDTQLFNRPFWLQRAQGKNNGVCWGNHIFVTVVDNTRNTNFTISQSVNGETIEYTATDFKHYSRHVEEYELSFIFQLCIVKLDPEVLAHINTMNPNILEGWNLGFIPPGPNSIESTYRYLESLATKCPDSVQPKKSEEDPYAKYNFWTVDLREKLSLELDHYSLGRKFMYQAAITRSGSSLRSQKRKLTSTKSVSKKKRKN</sequence>
<reference evidence="10 11" key="1">
    <citation type="journal article" date="2013" name="PLoS ONE">
        <title>Metagenomic analysis of the ferret fecal viral flora.</title>
        <authorList>
            <person name="Smits S.L."/>
            <person name="Raj V.S."/>
            <person name="Oduber M.D."/>
            <person name="Schapendonk C.M."/>
            <person name="Bodewes R."/>
            <person name="Provacia L."/>
            <person name="Stittelaar K.J."/>
            <person name="Osterhaus A.D."/>
            <person name="Haagmans B.L."/>
        </authorList>
    </citation>
    <scope>NUCLEOTIDE SEQUENCE [LARGE SCALE GENOMIC DNA]</scope>
    <source>
        <strain evidence="10">MpPV1</strain>
    </source>
</reference>
<feature type="disulfide bond" description="Interchain (with Cys-180)" evidence="7">
    <location>
        <position position="437"/>
    </location>
</feature>
<dbReference type="Proteomes" id="UP000134568">
    <property type="component" value="Segment"/>
</dbReference>
<keyword evidence="8" id="KW-1145">T=7 icosahedral capsid protein</keyword>
<organism evidence="10 11">
    <name type="scientific">Mustela putorius papillomavirus 1</name>
    <dbReference type="NCBI Taxonomy" id="2259540"/>
    <lineage>
        <taxon>Viruses</taxon>
        <taxon>Monodnaviria</taxon>
        <taxon>Shotokuvirae</taxon>
        <taxon>Cossaviricota</taxon>
        <taxon>Papovaviricetes</taxon>
        <taxon>Zurhausenvirales</taxon>
        <taxon>Papillomaviridae</taxon>
        <taxon>Firstpapillomavirinae</taxon>
        <taxon>Taupapillomavirus</taxon>
        <taxon>Taupapillomavirus 4</taxon>
    </lineage>
</organism>
<evidence type="ECO:0000256" key="9">
    <source>
        <dbReference type="SAM" id="MobiDB-lite"/>
    </source>
</evidence>
<comment type="similarity">
    <text evidence="7 8">Belongs to the papillomaviridae L1 protein family.</text>
</comment>